<reference evidence="7" key="1">
    <citation type="submission" date="2022-01" db="EMBL/GenBank/DDBJ databases">
        <title>Genome sequence and assembly of Parabukholderia sp. RG36.</title>
        <authorList>
            <person name="Chhetri G."/>
        </authorList>
    </citation>
    <scope>NUCLEOTIDE SEQUENCE</scope>
    <source>
        <strain evidence="7">RG36</strain>
    </source>
</reference>
<dbReference type="GO" id="GO:0047545">
    <property type="term" value="F:(S)-2-hydroxyglutarate dehydrogenase activity"/>
    <property type="evidence" value="ECO:0007669"/>
    <property type="project" value="TreeGrafter"/>
</dbReference>
<dbReference type="Gene3D" id="3.50.50.60">
    <property type="entry name" value="FAD/NAD(P)-binding domain"/>
    <property type="match status" value="1"/>
</dbReference>
<dbReference type="SUPFAM" id="SSF51905">
    <property type="entry name" value="FAD/NAD(P)-binding domain"/>
    <property type="match status" value="1"/>
</dbReference>
<dbReference type="NCBIfam" id="NF008726">
    <property type="entry name" value="PRK11728.1"/>
    <property type="match status" value="1"/>
</dbReference>
<evidence type="ECO:0000313" key="8">
    <source>
        <dbReference type="Proteomes" id="UP001139308"/>
    </source>
</evidence>
<comment type="cofactor">
    <cofactor evidence="1">
        <name>FAD</name>
        <dbReference type="ChEBI" id="CHEBI:57692"/>
    </cofactor>
</comment>
<dbReference type="EC" id="1.1.3.-" evidence="7"/>
<keyword evidence="3" id="KW-0274">FAD</keyword>
<keyword evidence="2" id="KW-0285">Flavoprotein</keyword>
<sequence>MSETYDFAIAGGGIAGLATGVALAARFPDASILLLEKEAAWARHQTGHNSGVIHSGIYYRPGSLKARFVHEGRRALIDYCERRGIAHELCGKVIVATQPEEVPLMEALVARGRENGLDVEAIGPQALRKIEPHVRGLGALRVPDAGIVDYASVCESFAEQLAAHGAALRLETPVTGIRSERDGVVVKTPCDTYFARYLVNCAGLHSDRVARLAGVDPEVRIVPFRGEYYVLKPERQHLVRHLVYPVPNPAFPFLGVHYTRMLGGGVEAGPNAVLAFAREGYTKRDVNVRDLSEVIAFPGFWRLCTKHWREGAREMYRSFSKRAFVRSLQRLIPEIGGR</sequence>
<evidence type="ECO:0000256" key="2">
    <source>
        <dbReference type="ARBA" id="ARBA00022630"/>
    </source>
</evidence>
<evidence type="ECO:0000259" key="6">
    <source>
        <dbReference type="Pfam" id="PF01266"/>
    </source>
</evidence>
<dbReference type="AlphaFoldDB" id="A0A9X1RUH3"/>
<protein>
    <submittedName>
        <fullName evidence="7">L-2-hydroxyglutarate oxidase</fullName>
        <ecNumber evidence="7">1.1.3.-</ecNumber>
    </submittedName>
</protein>
<evidence type="ECO:0000256" key="4">
    <source>
        <dbReference type="ARBA" id="ARBA00023002"/>
    </source>
</evidence>
<evidence type="ECO:0000256" key="5">
    <source>
        <dbReference type="ARBA" id="ARBA00037941"/>
    </source>
</evidence>
<dbReference type="EMBL" id="JAKLJA010000023">
    <property type="protein sequence ID" value="MCG5076287.1"/>
    <property type="molecule type" value="Genomic_DNA"/>
</dbReference>
<dbReference type="Gene3D" id="3.30.9.10">
    <property type="entry name" value="D-Amino Acid Oxidase, subunit A, domain 2"/>
    <property type="match status" value="1"/>
</dbReference>
<comment type="caution">
    <text evidence="7">The sequence shown here is derived from an EMBL/GenBank/DDBJ whole genome shotgun (WGS) entry which is preliminary data.</text>
</comment>
<dbReference type="RefSeq" id="WP_238466140.1">
    <property type="nucleotide sequence ID" value="NZ_JAKLJA010000023.1"/>
</dbReference>
<accession>A0A9X1RUH3</accession>
<feature type="domain" description="FAD dependent oxidoreductase" evidence="6">
    <location>
        <begin position="6"/>
        <end position="290"/>
    </location>
</feature>
<dbReference type="Pfam" id="PF01266">
    <property type="entry name" value="DAO"/>
    <property type="match status" value="1"/>
</dbReference>
<dbReference type="InterPro" id="IPR036188">
    <property type="entry name" value="FAD/NAD-bd_sf"/>
</dbReference>
<evidence type="ECO:0000256" key="1">
    <source>
        <dbReference type="ARBA" id="ARBA00001974"/>
    </source>
</evidence>
<evidence type="ECO:0000256" key="3">
    <source>
        <dbReference type="ARBA" id="ARBA00022827"/>
    </source>
</evidence>
<dbReference type="PANTHER" id="PTHR43104:SF2">
    <property type="entry name" value="L-2-HYDROXYGLUTARATE DEHYDROGENASE, MITOCHONDRIAL"/>
    <property type="match status" value="1"/>
</dbReference>
<keyword evidence="4 7" id="KW-0560">Oxidoreductase</keyword>
<gene>
    <name evidence="7" type="primary">lhgO</name>
    <name evidence="7" type="ORF">L5014_23405</name>
</gene>
<dbReference type="InterPro" id="IPR006076">
    <property type="entry name" value="FAD-dep_OxRdtase"/>
</dbReference>
<dbReference type="PANTHER" id="PTHR43104">
    <property type="entry name" value="L-2-HYDROXYGLUTARATE DEHYDROGENASE, MITOCHONDRIAL"/>
    <property type="match status" value="1"/>
</dbReference>
<name>A0A9X1RUH3_9BURK</name>
<proteinExistence type="inferred from homology"/>
<organism evidence="7 8">
    <name type="scientific">Paraburkholderia tagetis</name>
    <dbReference type="NCBI Taxonomy" id="2913261"/>
    <lineage>
        <taxon>Bacteria</taxon>
        <taxon>Pseudomonadati</taxon>
        <taxon>Pseudomonadota</taxon>
        <taxon>Betaproteobacteria</taxon>
        <taxon>Burkholderiales</taxon>
        <taxon>Burkholderiaceae</taxon>
        <taxon>Paraburkholderia</taxon>
    </lineage>
</organism>
<evidence type="ECO:0000313" key="7">
    <source>
        <dbReference type="EMBL" id="MCG5076287.1"/>
    </source>
</evidence>
<keyword evidence="8" id="KW-1185">Reference proteome</keyword>
<dbReference type="GO" id="GO:0005737">
    <property type="term" value="C:cytoplasm"/>
    <property type="evidence" value="ECO:0007669"/>
    <property type="project" value="TreeGrafter"/>
</dbReference>
<comment type="similarity">
    <text evidence="5">Belongs to the L2HGDH family.</text>
</comment>
<dbReference type="Proteomes" id="UP001139308">
    <property type="component" value="Unassembled WGS sequence"/>
</dbReference>